<dbReference type="EMBL" id="CP000910">
    <property type="protein sequence ID" value="ABY25018.1"/>
    <property type="molecule type" value="Genomic_DNA"/>
</dbReference>
<evidence type="ECO:0000256" key="7">
    <source>
        <dbReference type="ARBA" id="ARBA00043987"/>
    </source>
</evidence>
<comment type="similarity">
    <text evidence="7">Belongs to the MptA/B family.</text>
</comment>
<feature type="transmembrane region" description="Helical" evidence="8">
    <location>
        <begin position="52"/>
        <end position="76"/>
    </location>
</feature>
<feature type="transmembrane region" description="Helical" evidence="8">
    <location>
        <begin position="431"/>
        <end position="458"/>
    </location>
</feature>
<comment type="subcellular location">
    <subcellularLocation>
        <location evidence="1">Membrane</location>
        <topology evidence="1">Multi-pass membrane protein</topology>
    </subcellularLocation>
</comment>
<evidence type="ECO:0000256" key="6">
    <source>
        <dbReference type="ARBA" id="ARBA00023136"/>
    </source>
</evidence>
<feature type="transmembrane region" description="Helical" evidence="8">
    <location>
        <begin position="262"/>
        <end position="288"/>
    </location>
</feature>
<feature type="transmembrane region" description="Helical" evidence="8">
    <location>
        <begin position="138"/>
        <end position="160"/>
    </location>
</feature>
<organism evidence="9 10">
    <name type="scientific">Renibacterium salmoninarum (strain ATCC 33209 / DSM 20767 / JCM 11484 / NBRC 15589 / NCIMB 2235)</name>
    <dbReference type="NCBI Taxonomy" id="288705"/>
    <lineage>
        <taxon>Bacteria</taxon>
        <taxon>Bacillati</taxon>
        <taxon>Actinomycetota</taxon>
        <taxon>Actinomycetes</taxon>
        <taxon>Micrococcales</taxon>
        <taxon>Micrococcaceae</taxon>
        <taxon>Renibacterium</taxon>
    </lineage>
</organism>
<evidence type="ECO:0000256" key="8">
    <source>
        <dbReference type="SAM" id="Phobius"/>
    </source>
</evidence>
<evidence type="ECO:0000256" key="3">
    <source>
        <dbReference type="ARBA" id="ARBA00022679"/>
    </source>
</evidence>
<dbReference type="Proteomes" id="UP000002007">
    <property type="component" value="Chromosome"/>
</dbReference>
<keyword evidence="2" id="KW-0328">Glycosyltransferase</keyword>
<dbReference type="HOGENOM" id="CLU_023913_1_0_11"/>
<protein>
    <submittedName>
        <fullName evidence="9">Hypothetical membrane spanning protein</fullName>
    </submittedName>
</protein>
<dbReference type="InterPro" id="IPR049829">
    <property type="entry name" value="MptA/B-like"/>
</dbReference>
<keyword evidence="3" id="KW-0808">Transferase</keyword>
<proteinExistence type="inferred from homology"/>
<reference evidence="10" key="1">
    <citation type="journal article" date="2008" name="J. Bacteriol.">
        <title>Genome sequence of the fish pathogen Renibacterium salmoninarum suggests reductive evolution away from an environmental Arthrobacter ancestor.</title>
        <authorList>
            <person name="Wiens G.D."/>
            <person name="Rockey D.D."/>
            <person name="Wu Z."/>
            <person name="Chang J."/>
            <person name="Levy R."/>
            <person name="Crane S."/>
            <person name="Chen D.S."/>
            <person name="Capri G.R."/>
            <person name="Burnett J.R."/>
            <person name="Sudheesh P.S."/>
            <person name="Schipma M.J."/>
            <person name="Burd H."/>
            <person name="Bhattacharyya A."/>
            <person name="Rhodes L.D."/>
            <person name="Kaul R."/>
            <person name="Strom M.S."/>
        </authorList>
    </citation>
    <scope>NUCLEOTIDE SEQUENCE [LARGE SCALE GENOMIC DNA]</scope>
    <source>
        <strain evidence="10">ATCC 33209 / DSM 20767 / JCM 11484 / NBRC 15589 / NCIMB 2235</strain>
    </source>
</reference>
<keyword evidence="5 8" id="KW-1133">Transmembrane helix</keyword>
<evidence type="ECO:0000313" key="10">
    <source>
        <dbReference type="Proteomes" id="UP000002007"/>
    </source>
</evidence>
<keyword evidence="4 8" id="KW-0812">Transmembrane</keyword>
<evidence type="ECO:0000256" key="2">
    <source>
        <dbReference type="ARBA" id="ARBA00022676"/>
    </source>
</evidence>
<feature type="transmembrane region" description="Helical" evidence="8">
    <location>
        <begin position="402"/>
        <end position="419"/>
    </location>
</feature>
<dbReference type="KEGG" id="rsa:RSal33209_3305"/>
<dbReference type="NCBIfam" id="NF038066">
    <property type="entry name" value="MptB"/>
    <property type="match status" value="1"/>
</dbReference>
<dbReference type="GO" id="GO:0016020">
    <property type="term" value="C:membrane"/>
    <property type="evidence" value="ECO:0007669"/>
    <property type="project" value="UniProtKB-SubCell"/>
</dbReference>
<dbReference type="eggNOG" id="ENOG5031CER">
    <property type="taxonomic scope" value="Bacteria"/>
</dbReference>
<feature type="transmembrane region" description="Helical" evidence="8">
    <location>
        <begin position="504"/>
        <end position="522"/>
    </location>
</feature>
<sequence>MAAAIESQIGIESMTTPESTTGLGERPESGPAMTQVMAKNGSAKPDHGLYDAWVPLIAGFIGSLLLVFGSVGIGWLAQSSALLRNPVFIWMRAEPIGIVLSVGSLAIGGMLLVRAWLRLGQRAKGWPPASGRIVRQAILLWGGPLMVSIPLFSRDVYAYIGQGRLVQANIDPYVNGISAISNWFGLGADKLWAEAPTPYGPVFLWIEQAVVAVTGGNPELAVFLFRLVSAFGVLLCAIYVPRLAVLHGVNPHRALWLSVANPLLLVNFIAAVHNDALMIGLAVAGLYYCATKRSVFGIVLITLSIAVKPITVILLPFAGLLWAGKKAGWPRKFAFWGLTAALSLGLLTLMGWLNGFGFGWINGLSAPGSVWIWYAPIGAIGLTVATVMNAFGWDGWGTAKHVWDAGKVIAVGIVAWLMFRGSYERIIRRMALAFAAVVLLSPMIQSWYVVWLIPLFAVTGIRNDWQVKSLYFVLSFFMIYAISDQLNVYPYLQQRDAWITLDNLRLAAAVIGLGFALYIVLIDRKTRKLFLQTDSQVKDVI</sequence>
<evidence type="ECO:0000256" key="4">
    <source>
        <dbReference type="ARBA" id="ARBA00022692"/>
    </source>
</evidence>
<accession>A9WUZ7</accession>
<feature type="transmembrane region" description="Helical" evidence="8">
    <location>
        <begin position="294"/>
        <end position="321"/>
    </location>
</feature>
<feature type="transmembrane region" description="Helical" evidence="8">
    <location>
        <begin position="470"/>
        <end position="492"/>
    </location>
</feature>
<name>A9WUZ7_RENSM</name>
<feature type="transmembrane region" description="Helical" evidence="8">
    <location>
        <begin position="220"/>
        <end position="241"/>
    </location>
</feature>
<dbReference type="STRING" id="288705.RSal33209_3305"/>
<keyword evidence="10" id="KW-1185">Reference proteome</keyword>
<gene>
    <name evidence="9" type="ordered locus">RSal33209_3305</name>
</gene>
<feature type="transmembrane region" description="Helical" evidence="8">
    <location>
        <begin position="373"/>
        <end position="393"/>
    </location>
</feature>
<keyword evidence="6 8" id="KW-0472">Membrane</keyword>
<feature type="transmembrane region" description="Helical" evidence="8">
    <location>
        <begin position="333"/>
        <end position="353"/>
    </location>
</feature>
<evidence type="ECO:0000256" key="5">
    <source>
        <dbReference type="ARBA" id="ARBA00022989"/>
    </source>
</evidence>
<evidence type="ECO:0000313" key="9">
    <source>
        <dbReference type="EMBL" id="ABY25018.1"/>
    </source>
</evidence>
<dbReference type="GO" id="GO:0016757">
    <property type="term" value="F:glycosyltransferase activity"/>
    <property type="evidence" value="ECO:0007669"/>
    <property type="project" value="UniProtKB-KW"/>
</dbReference>
<dbReference type="AlphaFoldDB" id="A9WUZ7"/>
<evidence type="ECO:0000256" key="1">
    <source>
        <dbReference type="ARBA" id="ARBA00004141"/>
    </source>
</evidence>
<dbReference type="Pfam" id="PF26314">
    <property type="entry name" value="MptA_B_family"/>
    <property type="match status" value="1"/>
</dbReference>
<feature type="transmembrane region" description="Helical" evidence="8">
    <location>
        <begin position="96"/>
        <end position="117"/>
    </location>
</feature>